<dbReference type="Gene3D" id="3.55.50.30">
    <property type="match status" value="1"/>
</dbReference>
<sequence>MTRLICQVLGLLLCSVSLDAMAAEPRWPEGPYKYIVVDQAVDDVLAEFGRNIGVPVRASGKIRGRVSAGMPQATAREFLNDLCTRYGLVWHFDGSVLHVATEAEVRTEVFRLGTNTASGAAERLDALGVADVRFPIRFSRSDNIVSVSGPPSYVDLVQKTLGVNTAQDRSVDGERKATSVRVFRGRSAEAQSFTNDKAQ</sequence>
<evidence type="ECO:0000313" key="2">
    <source>
        <dbReference type="EMBL" id="EKF17694.1"/>
    </source>
</evidence>
<dbReference type="InterPro" id="IPR038591">
    <property type="entry name" value="NolW-like_sf"/>
</dbReference>
<gene>
    <name evidence="2" type="ORF">NA2_16582</name>
</gene>
<reference evidence="2 3" key="1">
    <citation type="journal article" date="2012" name="J. Bacteriol.">
        <title>Genome Sequence of Nitratireductor pacificus Type Strain pht-3B.</title>
        <authorList>
            <person name="Lai Q."/>
            <person name="Li G."/>
            <person name="Shao Z."/>
        </authorList>
    </citation>
    <scope>NUCLEOTIDE SEQUENCE [LARGE SCALE GENOMIC DNA]</scope>
    <source>
        <strain evidence="3">pht-3B</strain>
    </source>
</reference>
<dbReference type="RefSeq" id="WP_008598206.1">
    <property type="nucleotide sequence ID" value="NZ_AMRM01000020.1"/>
</dbReference>
<keyword evidence="3" id="KW-1185">Reference proteome</keyword>
<comment type="caution">
    <text evidence="2">The sequence shown here is derived from an EMBL/GenBank/DDBJ whole genome shotgun (WGS) entry which is preliminary data.</text>
</comment>
<evidence type="ECO:0000256" key="1">
    <source>
        <dbReference type="SAM" id="SignalP"/>
    </source>
</evidence>
<dbReference type="PATRIC" id="fig|391937.3.peg.3407"/>
<dbReference type="AlphaFoldDB" id="K2LJ19"/>
<accession>K2LJ19</accession>
<dbReference type="eggNOG" id="COG1450">
    <property type="taxonomic scope" value="Bacteria"/>
</dbReference>
<evidence type="ECO:0000313" key="3">
    <source>
        <dbReference type="Proteomes" id="UP000006786"/>
    </source>
</evidence>
<dbReference type="OrthoDB" id="9775455at2"/>
<organism evidence="2 3">
    <name type="scientific">Nitratireductor pacificus pht-3B</name>
    <dbReference type="NCBI Taxonomy" id="391937"/>
    <lineage>
        <taxon>Bacteria</taxon>
        <taxon>Pseudomonadati</taxon>
        <taxon>Pseudomonadota</taxon>
        <taxon>Alphaproteobacteria</taxon>
        <taxon>Hyphomicrobiales</taxon>
        <taxon>Phyllobacteriaceae</taxon>
        <taxon>Nitratireductor</taxon>
    </lineage>
</organism>
<keyword evidence="1" id="KW-0732">Signal</keyword>
<feature type="chain" id="PRO_5003860621" evidence="1">
    <location>
        <begin position="23"/>
        <end position="199"/>
    </location>
</feature>
<feature type="signal peptide" evidence="1">
    <location>
        <begin position="1"/>
        <end position="22"/>
    </location>
</feature>
<proteinExistence type="predicted"/>
<dbReference type="Gene3D" id="3.30.1370.120">
    <property type="match status" value="1"/>
</dbReference>
<name>K2LJ19_9HYPH</name>
<dbReference type="Proteomes" id="UP000006786">
    <property type="component" value="Unassembled WGS sequence"/>
</dbReference>
<dbReference type="EMBL" id="AMRM01000020">
    <property type="protein sequence ID" value="EKF17694.1"/>
    <property type="molecule type" value="Genomic_DNA"/>
</dbReference>
<protein>
    <submittedName>
        <fullName evidence="2">Nodulation protein NolW</fullName>
    </submittedName>
</protein>
<dbReference type="STRING" id="391937.NA2_16582"/>